<keyword evidence="6" id="KW-0521">NADP</keyword>
<comment type="caution">
    <text evidence="8">The sequence shown here is derived from an EMBL/GenBank/DDBJ whole genome shotgun (WGS) entry which is preliminary data.</text>
</comment>
<keyword evidence="6" id="KW-0560">Oxidoreductase</keyword>
<keyword evidence="9" id="KW-1185">Reference proteome</keyword>
<dbReference type="EMBL" id="JAUJFI010000100">
    <property type="protein sequence ID" value="MDQ2104724.1"/>
    <property type="molecule type" value="Genomic_DNA"/>
</dbReference>
<evidence type="ECO:0000256" key="6">
    <source>
        <dbReference type="RuleBase" id="RU364082"/>
    </source>
</evidence>
<dbReference type="Proteomes" id="UP001227317">
    <property type="component" value="Unassembled WGS sequence"/>
</dbReference>
<dbReference type="PANTHER" id="PTHR10491:SF4">
    <property type="entry name" value="METHIONINE ADENOSYLTRANSFERASE 2 SUBUNIT BETA"/>
    <property type="match status" value="1"/>
</dbReference>
<name>A0ABU0WPH8_9PROT</name>
<dbReference type="Gene3D" id="3.40.50.720">
    <property type="entry name" value="NAD(P)-binding Rossmann-like Domain"/>
    <property type="match status" value="1"/>
</dbReference>
<dbReference type="Pfam" id="PF04321">
    <property type="entry name" value="RmlD_sub_bind"/>
    <property type="match status" value="1"/>
</dbReference>
<evidence type="ECO:0000313" key="8">
    <source>
        <dbReference type="EMBL" id="MDQ2104724.1"/>
    </source>
</evidence>
<evidence type="ECO:0000256" key="4">
    <source>
        <dbReference type="ARBA" id="ARBA00017099"/>
    </source>
</evidence>
<comment type="pathway">
    <text evidence="1 6">Carbohydrate biosynthesis; dTDP-L-rhamnose biosynthesis.</text>
</comment>
<dbReference type="InterPro" id="IPR005913">
    <property type="entry name" value="dTDP_dehydrorham_reduct"/>
</dbReference>
<dbReference type="PANTHER" id="PTHR10491">
    <property type="entry name" value="DTDP-4-DEHYDRORHAMNOSE REDUCTASE"/>
    <property type="match status" value="1"/>
</dbReference>
<comment type="similarity">
    <text evidence="2 6">Belongs to the dTDP-4-dehydrorhamnose reductase family.</text>
</comment>
<dbReference type="SUPFAM" id="SSF51735">
    <property type="entry name" value="NAD(P)-binding Rossmann-fold domains"/>
    <property type="match status" value="1"/>
</dbReference>
<protein>
    <recommendedName>
        <fullName evidence="4 6">dTDP-4-dehydrorhamnose reductase</fullName>
        <ecNumber evidence="3 6">1.1.1.133</ecNumber>
    </recommendedName>
</protein>
<gene>
    <name evidence="8" type="ORF">QSG27_18635</name>
</gene>
<evidence type="ECO:0000256" key="2">
    <source>
        <dbReference type="ARBA" id="ARBA00010944"/>
    </source>
</evidence>
<comment type="function">
    <text evidence="6">Catalyzes the reduction of dTDP-6-deoxy-L-lyxo-4-hexulose to yield dTDP-L-rhamnose.</text>
</comment>
<proteinExistence type="inferred from homology"/>
<comment type="cofactor">
    <cofactor evidence="6">
        <name>Mg(2+)</name>
        <dbReference type="ChEBI" id="CHEBI:18420"/>
    </cofactor>
    <text evidence="6">Binds 1 Mg(2+) ion per monomer.</text>
</comment>
<comment type="catalytic activity">
    <reaction evidence="5 6">
        <text>dTDP-beta-L-rhamnose + NADP(+) = dTDP-4-dehydro-beta-L-rhamnose + NADPH + H(+)</text>
        <dbReference type="Rhea" id="RHEA:21796"/>
        <dbReference type="ChEBI" id="CHEBI:15378"/>
        <dbReference type="ChEBI" id="CHEBI:57510"/>
        <dbReference type="ChEBI" id="CHEBI:57783"/>
        <dbReference type="ChEBI" id="CHEBI:58349"/>
        <dbReference type="ChEBI" id="CHEBI:62830"/>
        <dbReference type="EC" id="1.1.1.133"/>
    </reaction>
</comment>
<dbReference type="RefSeq" id="WP_306708731.1">
    <property type="nucleotide sequence ID" value="NZ_JAUJFI010000100.1"/>
</dbReference>
<accession>A0ABU0WPH8</accession>
<dbReference type="EC" id="1.1.1.133" evidence="3 6"/>
<sequence length="288" mass="31194">MKILVLGVSGMLGNAAFRVLRDEFGFDVHGTARSDAVRRYFPADAQDRIHTGIDVTDGDALIGALARVRPDVVVNCIGVVKQLAAANDPLVTVPINTLLPHRLARAAELAGARLVHVSTDCVFNGKGGGLYTEASPPDAEDLYGRSKLLGEVDYPNAVTLRTSIIGRELNSSHALVDWLLSQTGRVRGFTRAVFSGLTTDELTRVIASHVLPRPELRGVWHVSAAPIAKHDLLDIIRSVYGLSIEIDPDPSVVIDRSLDSSRFRAATGYTPPDWPAMIARMRQCEASR</sequence>
<organism evidence="8 9">
    <name type="scientific">Azospirillum isscasi</name>
    <dbReference type="NCBI Taxonomy" id="3053926"/>
    <lineage>
        <taxon>Bacteria</taxon>
        <taxon>Pseudomonadati</taxon>
        <taxon>Pseudomonadota</taxon>
        <taxon>Alphaproteobacteria</taxon>
        <taxon>Rhodospirillales</taxon>
        <taxon>Azospirillaceae</taxon>
        <taxon>Azospirillum</taxon>
    </lineage>
</organism>
<dbReference type="InterPro" id="IPR029903">
    <property type="entry name" value="RmlD-like-bd"/>
</dbReference>
<evidence type="ECO:0000256" key="1">
    <source>
        <dbReference type="ARBA" id="ARBA00004781"/>
    </source>
</evidence>
<evidence type="ECO:0000259" key="7">
    <source>
        <dbReference type="Pfam" id="PF04321"/>
    </source>
</evidence>
<evidence type="ECO:0000313" key="9">
    <source>
        <dbReference type="Proteomes" id="UP001227317"/>
    </source>
</evidence>
<dbReference type="InterPro" id="IPR036291">
    <property type="entry name" value="NAD(P)-bd_dom_sf"/>
</dbReference>
<evidence type="ECO:0000256" key="3">
    <source>
        <dbReference type="ARBA" id="ARBA00012929"/>
    </source>
</evidence>
<reference evidence="8 9" key="1">
    <citation type="submission" date="2023-06" db="EMBL/GenBank/DDBJ databases">
        <title>Azospirillum isscasensis sp.nov, a bacterium isolated from rhizosphere soil of rice.</title>
        <authorList>
            <person name="Wang H."/>
        </authorList>
    </citation>
    <scope>NUCLEOTIDE SEQUENCE [LARGE SCALE GENOMIC DNA]</scope>
    <source>
        <strain evidence="8 9">C340-1</strain>
    </source>
</reference>
<evidence type="ECO:0000256" key="5">
    <source>
        <dbReference type="ARBA" id="ARBA00048200"/>
    </source>
</evidence>
<feature type="domain" description="RmlD-like substrate binding" evidence="7">
    <location>
        <begin position="1"/>
        <end position="231"/>
    </location>
</feature>
<dbReference type="CDD" id="cd05254">
    <property type="entry name" value="dTDP_HR_like_SDR_e"/>
    <property type="match status" value="1"/>
</dbReference>